<proteinExistence type="predicted"/>
<protein>
    <submittedName>
        <fullName evidence="1">Uncharacterized protein</fullName>
    </submittedName>
</protein>
<evidence type="ECO:0000313" key="2">
    <source>
        <dbReference type="Proteomes" id="UP000579945"/>
    </source>
</evidence>
<dbReference type="RefSeq" id="WP_183662729.1">
    <property type="nucleotide sequence ID" value="NZ_JACIBV010000003.1"/>
</dbReference>
<reference evidence="1 2" key="1">
    <citation type="submission" date="2020-08" db="EMBL/GenBank/DDBJ databases">
        <title>Sequencing the genomes of 1000 actinobacteria strains.</title>
        <authorList>
            <person name="Klenk H.-P."/>
        </authorList>
    </citation>
    <scope>NUCLEOTIDE SEQUENCE [LARGE SCALE GENOMIC DNA]</scope>
    <source>
        <strain evidence="1 2">DSM 44320</strain>
    </source>
</reference>
<dbReference type="Proteomes" id="UP000579945">
    <property type="component" value="Unassembled WGS sequence"/>
</dbReference>
<organism evidence="1 2">
    <name type="scientific">Nonomuraea dietziae</name>
    <dbReference type="NCBI Taxonomy" id="65515"/>
    <lineage>
        <taxon>Bacteria</taxon>
        <taxon>Bacillati</taxon>
        <taxon>Actinomycetota</taxon>
        <taxon>Actinomycetes</taxon>
        <taxon>Streptosporangiales</taxon>
        <taxon>Streptosporangiaceae</taxon>
        <taxon>Nonomuraea</taxon>
    </lineage>
</organism>
<accession>A0A7W5VAZ2</accession>
<gene>
    <name evidence="1" type="ORF">FHR33_009885</name>
</gene>
<evidence type="ECO:0000313" key="1">
    <source>
        <dbReference type="EMBL" id="MBB3733932.1"/>
    </source>
</evidence>
<sequence length="52" mass="5767">MIGTLIWLVISATVVSALWFAVDSTERQRPAIERYAATPMVITTGGIRYRLA</sequence>
<keyword evidence="2" id="KW-1185">Reference proteome</keyword>
<dbReference type="GeneID" id="95395836"/>
<dbReference type="EMBL" id="JACIBV010000003">
    <property type="protein sequence ID" value="MBB3733932.1"/>
    <property type="molecule type" value="Genomic_DNA"/>
</dbReference>
<comment type="caution">
    <text evidence="1">The sequence shown here is derived from an EMBL/GenBank/DDBJ whole genome shotgun (WGS) entry which is preliminary data.</text>
</comment>
<dbReference type="AlphaFoldDB" id="A0A7W5VAZ2"/>
<name>A0A7W5VAZ2_9ACTN</name>